<name>A0A8R1XS04_ONCVO</name>
<dbReference type="GO" id="GO:0016020">
    <property type="term" value="C:membrane"/>
    <property type="evidence" value="ECO:0007669"/>
    <property type="project" value="UniProtKB-SubCell"/>
</dbReference>
<evidence type="ECO:0000256" key="5">
    <source>
        <dbReference type="SAM" id="Phobius"/>
    </source>
</evidence>
<evidence type="ECO:0000256" key="4">
    <source>
        <dbReference type="ARBA" id="ARBA00023136"/>
    </source>
</evidence>
<feature type="transmembrane region" description="Helical" evidence="5">
    <location>
        <begin position="98"/>
        <end position="119"/>
    </location>
</feature>
<proteinExistence type="predicted"/>
<protein>
    <recommendedName>
        <fullName evidence="8">G-protein coupled receptors family 1 profile domain-containing protein</fullName>
    </recommendedName>
</protein>
<keyword evidence="4 5" id="KW-0472">Membrane</keyword>
<evidence type="ECO:0000313" key="6">
    <source>
        <dbReference type="EnsemblMetazoa" id="OVOC2382.1"/>
    </source>
</evidence>
<accession>A0A8R1XS04</accession>
<dbReference type="AlphaFoldDB" id="A0A8R1XS04"/>
<evidence type="ECO:0000313" key="7">
    <source>
        <dbReference type="Proteomes" id="UP000024404"/>
    </source>
</evidence>
<feature type="transmembrane region" description="Helical" evidence="5">
    <location>
        <begin position="60"/>
        <end position="78"/>
    </location>
</feature>
<dbReference type="InterPro" id="IPR053286">
    <property type="entry name" value="Nematode_rcpt-like_srab"/>
</dbReference>
<comment type="subcellular location">
    <subcellularLocation>
        <location evidence="1">Membrane</location>
        <topology evidence="1">Multi-pass membrane protein</topology>
    </subcellularLocation>
</comment>
<dbReference type="PANTHER" id="PTHR46561">
    <property type="entry name" value="SERPENTINE RECEPTOR, CLASS AB (CLASS A-LIKE)-RELATED"/>
    <property type="match status" value="1"/>
</dbReference>
<sequence>MDLCEEVSELAHNVIFNIILVAVIIISTIAIVIGIWTMFKRTNRILLHQNIRTLIIVHQLWLILNCIARIFANIYVLVAYQKNYDDQCGYMLFAWECYMIRIPITLTAFLSTISIPSIVIERAFSTYFSSRYEKFGKSIAVILIIAQIVIGVGSLLYIVIDLKLLGSVRIAYCATANGRNAQKIATTLGFYATAAFRFHRNEIHVSLSHRYQIIENIKSIQTLTPMMVLHSLFLALYLGALFVYFAFGFTFSVRNAIFLESVQQTPIYALTLPIAIVWTEKHLEKTAEGNRQKAMELKGTEAANHHFVCISMHFHFAKLSFNF</sequence>
<evidence type="ECO:0000256" key="2">
    <source>
        <dbReference type="ARBA" id="ARBA00022692"/>
    </source>
</evidence>
<dbReference type="Proteomes" id="UP000024404">
    <property type="component" value="Unassembled WGS sequence"/>
</dbReference>
<reference evidence="6" key="2">
    <citation type="submission" date="2022-06" db="UniProtKB">
        <authorList>
            <consortium name="EnsemblMetazoa"/>
        </authorList>
    </citation>
    <scope>IDENTIFICATION</scope>
</reference>
<keyword evidence="3 5" id="KW-1133">Transmembrane helix</keyword>
<keyword evidence="7" id="KW-1185">Reference proteome</keyword>
<dbReference type="EnsemblMetazoa" id="OVOC2382.1">
    <property type="protein sequence ID" value="OVOC2382.1"/>
    <property type="gene ID" value="WBGene00239191"/>
</dbReference>
<dbReference type="OMA" id="FITHISI"/>
<reference evidence="7" key="1">
    <citation type="submission" date="2013-10" db="EMBL/GenBank/DDBJ databases">
        <title>Genome sequencing of Onchocerca volvulus.</title>
        <authorList>
            <person name="Cotton J."/>
            <person name="Tsai J."/>
            <person name="Stanley E."/>
            <person name="Tracey A."/>
            <person name="Holroyd N."/>
            <person name="Lustigman S."/>
            <person name="Berriman M."/>
        </authorList>
    </citation>
    <scope>NUCLEOTIDE SEQUENCE</scope>
</reference>
<keyword evidence="2 5" id="KW-0812">Transmembrane</keyword>
<feature type="transmembrane region" description="Helical" evidence="5">
    <location>
        <begin position="15"/>
        <end position="39"/>
    </location>
</feature>
<evidence type="ECO:0000256" key="3">
    <source>
        <dbReference type="ARBA" id="ARBA00022989"/>
    </source>
</evidence>
<dbReference type="Pfam" id="PF10292">
    <property type="entry name" value="7TM_GPCR_Srab"/>
    <property type="match status" value="1"/>
</dbReference>
<dbReference type="EMBL" id="CMVM020000073">
    <property type="status" value="NOT_ANNOTATED_CDS"/>
    <property type="molecule type" value="Genomic_DNA"/>
</dbReference>
<feature type="transmembrane region" description="Helical" evidence="5">
    <location>
        <begin position="139"/>
        <end position="160"/>
    </location>
</feature>
<dbReference type="InterPro" id="IPR019408">
    <property type="entry name" value="7TM_GPCR_serpentine_rcpt_Srab"/>
</dbReference>
<evidence type="ECO:0000256" key="1">
    <source>
        <dbReference type="ARBA" id="ARBA00004141"/>
    </source>
</evidence>
<organism evidence="6 7">
    <name type="scientific">Onchocerca volvulus</name>
    <dbReference type="NCBI Taxonomy" id="6282"/>
    <lineage>
        <taxon>Eukaryota</taxon>
        <taxon>Metazoa</taxon>
        <taxon>Ecdysozoa</taxon>
        <taxon>Nematoda</taxon>
        <taxon>Chromadorea</taxon>
        <taxon>Rhabditida</taxon>
        <taxon>Spirurina</taxon>
        <taxon>Spiruromorpha</taxon>
        <taxon>Filarioidea</taxon>
        <taxon>Onchocercidae</taxon>
        <taxon>Onchocerca</taxon>
    </lineage>
</organism>
<dbReference type="PANTHER" id="PTHR46561:SF11">
    <property type="entry name" value="SERPENTINE RECEPTOR CLASS ALPHA_BETA-14"/>
    <property type="match status" value="1"/>
</dbReference>
<feature type="transmembrane region" description="Helical" evidence="5">
    <location>
        <begin position="232"/>
        <end position="253"/>
    </location>
</feature>
<evidence type="ECO:0008006" key="8">
    <source>
        <dbReference type="Google" id="ProtNLM"/>
    </source>
</evidence>